<organism evidence="5 6">
    <name type="scientific">Opacimonas viscosa</name>
    <dbReference type="NCBI Taxonomy" id="2961944"/>
    <lineage>
        <taxon>Bacteria</taxon>
        <taxon>Pseudomonadati</taxon>
        <taxon>Pseudomonadota</taxon>
        <taxon>Gammaproteobacteria</taxon>
        <taxon>Alteromonadales</taxon>
        <taxon>Alteromonadaceae</taxon>
        <taxon>Opacimonas</taxon>
    </lineage>
</organism>
<dbReference type="Pfam" id="PF13424">
    <property type="entry name" value="TPR_12"/>
    <property type="match status" value="1"/>
</dbReference>
<dbReference type="InterPro" id="IPR018392">
    <property type="entry name" value="LysM"/>
</dbReference>
<evidence type="ECO:0000313" key="6">
    <source>
        <dbReference type="Proteomes" id="UP001165413"/>
    </source>
</evidence>
<dbReference type="RefSeq" id="WP_254099919.1">
    <property type="nucleotide sequence ID" value="NZ_JANATA010000008.1"/>
</dbReference>
<accession>A0AA41WXW5</accession>
<dbReference type="PANTHER" id="PTHR45586">
    <property type="entry name" value="TPR REPEAT-CONTAINING PROTEIN PA4667"/>
    <property type="match status" value="1"/>
</dbReference>
<keyword evidence="2 3" id="KW-0802">TPR repeat</keyword>
<dbReference type="Gene3D" id="1.25.40.10">
    <property type="entry name" value="Tetratricopeptide repeat domain"/>
    <property type="match status" value="1"/>
</dbReference>
<reference evidence="5" key="1">
    <citation type="submission" date="2022-07" db="EMBL/GenBank/DDBJ databases">
        <title>Characterization of the Novel Bacterium Alteromonas immobilis LMIT006 and Alteromonas gregis LMIT007.</title>
        <authorList>
            <person name="Lin X."/>
        </authorList>
    </citation>
    <scope>NUCLEOTIDE SEQUENCE</scope>
    <source>
        <strain evidence="5">LMIT007</strain>
    </source>
</reference>
<dbReference type="EMBL" id="JANATA010000008">
    <property type="protein sequence ID" value="MCP3428547.1"/>
    <property type="molecule type" value="Genomic_DNA"/>
</dbReference>
<dbReference type="SMART" id="SM00028">
    <property type="entry name" value="TPR"/>
    <property type="match status" value="5"/>
</dbReference>
<dbReference type="Pfam" id="PF13432">
    <property type="entry name" value="TPR_16"/>
    <property type="match status" value="1"/>
</dbReference>
<dbReference type="NCBIfam" id="TIGR02521">
    <property type="entry name" value="type_IV_pilW"/>
    <property type="match status" value="1"/>
</dbReference>
<feature type="domain" description="LysM" evidence="4">
    <location>
        <begin position="290"/>
        <end position="334"/>
    </location>
</feature>
<dbReference type="CDD" id="cd00118">
    <property type="entry name" value="LysM"/>
    <property type="match status" value="1"/>
</dbReference>
<dbReference type="Proteomes" id="UP001165413">
    <property type="component" value="Unassembled WGS sequence"/>
</dbReference>
<dbReference type="SUPFAM" id="SSF54106">
    <property type="entry name" value="LysM domain"/>
    <property type="match status" value="1"/>
</dbReference>
<dbReference type="SMART" id="SM00257">
    <property type="entry name" value="LysM"/>
    <property type="match status" value="1"/>
</dbReference>
<gene>
    <name evidence="5" type="primary">pilW</name>
    <name evidence="5" type="ORF">NLF92_06260</name>
</gene>
<proteinExistence type="predicted"/>
<dbReference type="PROSITE" id="PS51782">
    <property type="entry name" value="LYSM"/>
    <property type="match status" value="1"/>
</dbReference>
<keyword evidence="1" id="KW-0677">Repeat</keyword>
<evidence type="ECO:0000256" key="2">
    <source>
        <dbReference type="ARBA" id="ARBA00022803"/>
    </source>
</evidence>
<dbReference type="PANTHER" id="PTHR45586:SF1">
    <property type="entry name" value="LIPOPOLYSACCHARIDE ASSEMBLY PROTEIN B"/>
    <property type="match status" value="1"/>
</dbReference>
<feature type="repeat" description="TPR" evidence="3">
    <location>
        <begin position="41"/>
        <end position="74"/>
    </location>
</feature>
<dbReference type="AlphaFoldDB" id="A0AA41WXW5"/>
<dbReference type="InterPro" id="IPR013360">
    <property type="entry name" value="Pilus_4_PilW"/>
</dbReference>
<dbReference type="InterPro" id="IPR019734">
    <property type="entry name" value="TPR_rpt"/>
</dbReference>
<feature type="repeat" description="TPR" evidence="3">
    <location>
        <begin position="75"/>
        <end position="108"/>
    </location>
</feature>
<dbReference type="Gene3D" id="3.10.350.10">
    <property type="entry name" value="LysM domain"/>
    <property type="match status" value="1"/>
</dbReference>
<feature type="repeat" description="TPR" evidence="3">
    <location>
        <begin position="145"/>
        <end position="178"/>
    </location>
</feature>
<evidence type="ECO:0000259" key="4">
    <source>
        <dbReference type="PROSITE" id="PS51782"/>
    </source>
</evidence>
<dbReference type="InterPro" id="IPR036779">
    <property type="entry name" value="LysM_dom_sf"/>
</dbReference>
<dbReference type="Pfam" id="PF01476">
    <property type="entry name" value="LysM"/>
    <property type="match status" value="1"/>
</dbReference>
<keyword evidence="6" id="KW-1185">Reference proteome</keyword>
<protein>
    <submittedName>
        <fullName evidence="5">Type IV pilus biogenesis/stability protein PilW</fullName>
    </submittedName>
</protein>
<dbReference type="InterPro" id="IPR011990">
    <property type="entry name" value="TPR-like_helical_dom_sf"/>
</dbReference>
<dbReference type="InterPro" id="IPR051012">
    <property type="entry name" value="CellSynth/LPSAsmb/PSIAsmb"/>
</dbReference>
<evidence type="ECO:0000256" key="1">
    <source>
        <dbReference type="ARBA" id="ARBA00022737"/>
    </source>
</evidence>
<name>A0AA41WXW5_9ALTE</name>
<comment type="caution">
    <text evidence="5">The sequence shown here is derived from an EMBL/GenBank/DDBJ whole genome shotgun (WGS) entry which is preliminary data.</text>
</comment>
<dbReference type="PROSITE" id="PS50005">
    <property type="entry name" value="TPR"/>
    <property type="match status" value="3"/>
</dbReference>
<sequence length="338" mass="37736">MWNDMLNWAKTCCCILLITLAGCSSTLEEQAVNVTDPLAAAKTRISLGLSYLEAENYKQAKFNLDKALSFAPRYANVHYGLAYYFQQVDEIEKARDSYQTAVGLAPKDPEIANAFGSFLCTQGEYAEATTRFMQAIDNQSYLATAETYENLALCATSQGDSSAAIGYLQKALNHQPNRAKSHFLLAELYFADKQYNQALKSLGQFERVSGITADSVYMTYQIAAAQNNTKSMQAWAKMLQTRFPHHPHAKATQHVLVQTDMAESASSAHNGLDAETKPVRKLTPNFTEYKRHILAKGETLFRLSVKYRVTVQDLIDWNELSDINRLKVGQSLIVGPQD</sequence>
<evidence type="ECO:0000256" key="3">
    <source>
        <dbReference type="PROSITE-ProRule" id="PRU00339"/>
    </source>
</evidence>
<dbReference type="SUPFAM" id="SSF48452">
    <property type="entry name" value="TPR-like"/>
    <property type="match status" value="1"/>
</dbReference>
<evidence type="ECO:0000313" key="5">
    <source>
        <dbReference type="EMBL" id="MCP3428547.1"/>
    </source>
</evidence>